<protein>
    <recommendedName>
        <fullName evidence="5">Secreted protein</fullName>
    </recommendedName>
</protein>
<keyword evidence="2" id="KW-0732">Signal</keyword>
<feature type="chain" id="PRO_5042832842" description="Secreted protein" evidence="2">
    <location>
        <begin position="26"/>
        <end position="98"/>
    </location>
</feature>
<dbReference type="Proteomes" id="UP001168146">
    <property type="component" value="Unassembled WGS sequence"/>
</dbReference>
<sequence>MVLVWLGWVCVAASCILLFLSIGNTERGPGLRPPHAGCDENAHRRPNSSAHDDPEAAMSDKEKSVQKRELTDMVLEQGSEQDSVPSGTAPAAEREVSR</sequence>
<feature type="region of interest" description="Disordered" evidence="1">
    <location>
        <begin position="26"/>
        <end position="98"/>
    </location>
</feature>
<feature type="signal peptide" evidence="2">
    <location>
        <begin position="1"/>
        <end position="25"/>
    </location>
</feature>
<evidence type="ECO:0008006" key="5">
    <source>
        <dbReference type="Google" id="ProtNLM"/>
    </source>
</evidence>
<evidence type="ECO:0000256" key="2">
    <source>
        <dbReference type="SAM" id="SignalP"/>
    </source>
</evidence>
<evidence type="ECO:0000256" key="1">
    <source>
        <dbReference type="SAM" id="MobiDB-lite"/>
    </source>
</evidence>
<proteinExistence type="predicted"/>
<name>A0AAN6FC04_9PEZI</name>
<feature type="compositionally biased region" description="Basic and acidic residues" evidence="1">
    <location>
        <begin position="50"/>
        <end position="71"/>
    </location>
</feature>
<accession>A0AAN6FC04</accession>
<dbReference type="EMBL" id="JASUXU010000066">
    <property type="protein sequence ID" value="KAK0312259.1"/>
    <property type="molecule type" value="Genomic_DNA"/>
</dbReference>
<reference evidence="3" key="1">
    <citation type="submission" date="2021-12" db="EMBL/GenBank/DDBJ databases">
        <title>Black yeast isolated from Biological Soil Crust.</title>
        <authorList>
            <person name="Kurbessoian T."/>
        </authorList>
    </citation>
    <scope>NUCLEOTIDE SEQUENCE</scope>
    <source>
        <strain evidence="3">CCFEE 5208</strain>
    </source>
</reference>
<gene>
    <name evidence="3" type="ORF">LTR82_014055</name>
</gene>
<evidence type="ECO:0000313" key="4">
    <source>
        <dbReference type="Proteomes" id="UP001168146"/>
    </source>
</evidence>
<comment type="caution">
    <text evidence="3">The sequence shown here is derived from an EMBL/GenBank/DDBJ whole genome shotgun (WGS) entry which is preliminary data.</text>
</comment>
<evidence type="ECO:0000313" key="3">
    <source>
        <dbReference type="EMBL" id="KAK0312259.1"/>
    </source>
</evidence>
<organism evidence="3 4">
    <name type="scientific">Friedmanniomyces endolithicus</name>
    <dbReference type="NCBI Taxonomy" id="329885"/>
    <lineage>
        <taxon>Eukaryota</taxon>
        <taxon>Fungi</taxon>
        <taxon>Dikarya</taxon>
        <taxon>Ascomycota</taxon>
        <taxon>Pezizomycotina</taxon>
        <taxon>Dothideomycetes</taxon>
        <taxon>Dothideomycetidae</taxon>
        <taxon>Mycosphaerellales</taxon>
        <taxon>Teratosphaeriaceae</taxon>
        <taxon>Friedmanniomyces</taxon>
    </lineage>
</organism>
<dbReference type="AlphaFoldDB" id="A0AAN6FC04"/>